<dbReference type="Proteomes" id="UP000198670">
    <property type="component" value="Unassembled WGS sequence"/>
</dbReference>
<evidence type="ECO:0000313" key="1">
    <source>
        <dbReference type="EMBL" id="SFJ69738.1"/>
    </source>
</evidence>
<organism evidence="1 2">
    <name type="scientific">Parapedobacter indicus</name>
    <dbReference type="NCBI Taxonomy" id="1477437"/>
    <lineage>
        <taxon>Bacteria</taxon>
        <taxon>Pseudomonadati</taxon>
        <taxon>Bacteroidota</taxon>
        <taxon>Sphingobacteriia</taxon>
        <taxon>Sphingobacteriales</taxon>
        <taxon>Sphingobacteriaceae</taxon>
        <taxon>Parapedobacter</taxon>
    </lineage>
</organism>
<dbReference type="STRING" id="1477437.SAMN05444682_112159"/>
<reference evidence="1 2" key="1">
    <citation type="submission" date="2016-10" db="EMBL/GenBank/DDBJ databases">
        <authorList>
            <person name="de Groot N.N."/>
        </authorList>
    </citation>
    <scope>NUCLEOTIDE SEQUENCE [LARGE SCALE GENOMIC DNA]</scope>
    <source>
        <strain evidence="1 2">RK1</strain>
    </source>
</reference>
<dbReference type="EMBL" id="FOQO01000012">
    <property type="protein sequence ID" value="SFJ69738.1"/>
    <property type="molecule type" value="Genomic_DNA"/>
</dbReference>
<protein>
    <submittedName>
        <fullName evidence="1">Uncharacterized protein</fullName>
    </submittedName>
</protein>
<evidence type="ECO:0000313" key="2">
    <source>
        <dbReference type="Proteomes" id="UP000198670"/>
    </source>
</evidence>
<sequence length="48" mass="5739">MKRRTMETLFNADLLNNLEQLVTNPIPLDQLLDSVQLDDLWRCDEFIF</sequence>
<gene>
    <name evidence="1" type="ORF">SAMN05444682_112159</name>
</gene>
<accession>A0A1I3TEZ3</accession>
<dbReference type="RefSeq" id="WP_177195255.1">
    <property type="nucleotide sequence ID" value="NZ_FOQO01000012.1"/>
</dbReference>
<proteinExistence type="predicted"/>
<keyword evidence="2" id="KW-1185">Reference proteome</keyword>
<dbReference type="AlphaFoldDB" id="A0A1I3TEZ3"/>
<name>A0A1I3TEZ3_9SPHI</name>